<keyword evidence="10" id="KW-1185">Reference proteome</keyword>
<dbReference type="InterPro" id="IPR000412">
    <property type="entry name" value="ABC_2_transport"/>
</dbReference>
<keyword evidence="5" id="KW-0046">Antibiotic resistance</keyword>
<feature type="transmembrane region" description="Helical" evidence="6">
    <location>
        <begin position="103"/>
        <end position="127"/>
    </location>
</feature>
<dbReference type="PRINTS" id="PR00164">
    <property type="entry name" value="ABC2TRNSPORT"/>
</dbReference>
<evidence type="ECO:0000313" key="9">
    <source>
        <dbReference type="EMBL" id="MDR7081209.1"/>
    </source>
</evidence>
<keyword evidence="4 6" id="KW-0472">Membrane</keyword>
<evidence type="ECO:0000313" key="10">
    <source>
        <dbReference type="Proteomes" id="UP001252243"/>
    </source>
</evidence>
<dbReference type="Pfam" id="PF01061">
    <property type="entry name" value="ABC2_membrane"/>
    <property type="match status" value="1"/>
</dbReference>
<accession>A0ABU1U7P4</accession>
<evidence type="ECO:0000256" key="1">
    <source>
        <dbReference type="ARBA" id="ARBA00004141"/>
    </source>
</evidence>
<keyword evidence="6" id="KW-1003">Cell membrane</keyword>
<dbReference type="InterPro" id="IPR051784">
    <property type="entry name" value="Nod_factor_ABC_transporter"/>
</dbReference>
<protein>
    <recommendedName>
        <fullName evidence="6">Transport permease protein</fullName>
    </recommendedName>
</protein>
<comment type="similarity">
    <text evidence="6">Belongs to the ABC-2 integral membrane protein family.</text>
</comment>
<evidence type="ECO:0000256" key="3">
    <source>
        <dbReference type="ARBA" id="ARBA00022989"/>
    </source>
</evidence>
<keyword evidence="6" id="KW-0813">Transport</keyword>
<evidence type="ECO:0000256" key="4">
    <source>
        <dbReference type="ARBA" id="ARBA00023136"/>
    </source>
</evidence>
<feature type="transmembrane region" description="Helical" evidence="6">
    <location>
        <begin position="274"/>
        <end position="294"/>
    </location>
</feature>
<keyword evidence="2 6" id="KW-0812">Transmembrane</keyword>
<evidence type="ECO:0000256" key="2">
    <source>
        <dbReference type="ARBA" id="ARBA00022692"/>
    </source>
</evidence>
<evidence type="ECO:0000256" key="5">
    <source>
        <dbReference type="ARBA" id="ARBA00023251"/>
    </source>
</evidence>
<dbReference type="EMBL" id="JAVDVQ010000002">
    <property type="protein sequence ID" value="MDR7081209.1"/>
    <property type="molecule type" value="Genomic_DNA"/>
</dbReference>
<comment type="caution">
    <text evidence="9">The sequence shown here is derived from an EMBL/GenBank/DDBJ whole genome shotgun (WGS) entry which is preliminary data.</text>
</comment>
<evidence type="ECO:0000256" key="6">
    <source>
        <dbReference type="RuleBase" id="RU361157"/>
    </source>
</evidence>
<feature type="transmembrane region" description="Helical" evidence="6">
    <location>
        <begin position="68"/>
        <end position="91"/>
    </location>
</feature>
<comment type="subcellular location">
    <subcellularLocation>
        <location evidence="6">Cell membrane</location>
        <topology evidence="6">Multi-pass membrane protein</topology>
    </subcellularLocation>
    <subcellularLocation>
        <location evidence="1">Membrane</location>
        <topology evidence="1">Multi-pass membrane protein</topology>
    </subcellularLocation>
</comment>
<dbReference type="PROSITE" id="PS51012">
    <property type="entry name" value="ABC_TM2"/>
    <property type="match status" value="1"/>
</dbReference>
<sequence length="304" mass="32544">MTRKAGQPGQAASAGAAADSAPGAPGAPAAAALRAHSPAVSAARARRWGSLYFAEHVLRVMKSYGWTIVMYGVGQPVAYLFAMGVGLATLVDTNSEAGFGGVSYLTFIAPALLVSAAVMTAANEFTFPIMDGFKWRRIYYGPHASPLTPQQIAFGQVIAVTARFLLQSAIYFAVVALFGASPSGWGWVSIPVACLAGLAFGLPLMAYAASITEDKGQFAMVMRFIVMPLFLFSGTFFPLDTLPLAVRWIGWISPIWHGTELSRVFTYGYEEEPLLTIVHFVFLLALTAGGWVLAKRQFIKRMGG</sequence>
<dbReference type="InterPro" id="IPR047817">
    <property type="entry name" value="ABC2_TM_bact-type"/>
</dbReference>
<reference evidence="9 10" key="1">
    <citation type="submission" date="2023-07" db="EMBL/GenBank/DDBJ databases">
        <title>Sorghum-associated microbial communities from plants grown in Nebraska, USA.</title>
        <authorList>
            <person name="Schachtman D."/>
        </authorList>
    </citation>
    <scope>NUCLEOTIDE SEQUENCE [LARGE SCALE GENOMIC DNA]</scope>
    <source>
        <strain evidence="9 10">BE167</strain>
    </source>
</reference>
<gene>
    <name evidence="9" type="ORF">J2X01_000486</name>
</gene>
<feature type="domain" description="ABC transmembrane type-2" evidence="8">
    <location>
        <begin position="67"/>
        <end position="301"/>
    </location>
</feature>
<feature type="transmembrane region" description="Helical" evidence="6">
    <location>
        <begin position="220"/>
        <end position="239"/>
    </location>
</feature>
<dbReference type="PANTHER" id="PTHR43229">
    <property type="entry name" value="NODULATION PROTEIN J"/>
    <property type="match status" value="1"/>
</dbReference>
<feature type="region of interest" description="Disordered" evidence="7">
    <location>
        <begin position="1"/>
        <end position="22"/>
    </location>
</feature>
<organism evidence="9 10">
    <name type="scientific">Arthrobacter ginsengisoli</name>
    <dbReference type="NCBI Taxonomy" id="1356565"/>
    <lineage>
        <taxon>Bacteria</taxon>
        <taxon>Bacillati</taxon>
        <taxon>Actinomycetota</taxon>
        <taxon>Actinomycetes</taxon>
        <taxon>Micrococcales</taxon>
        <taxon>Micrococcaceae</taxon>
        <taxon>Arthrobacter</taxon>
    </lineage>
</organism>
<name>A0ABU1U7P4_9MICC</name>
<dbReference type="InterPro" id="IPR013525">
    <property type="entry name" value="ABC2_TM"/>
</dbReference>
<keyword evidence="3 6" id="KW-1133">Transmembrane helix</keyword>
<proteinExistence type="inferred from homology"/>
<dbReference type="Proteomes" id="UP001252243">
    <property type="component" value="Unassembled WGS sequence"/>
</dbReference>
<evidence type="ECO:0000259" key="8">
    <source>
        <dbReference type="PROSITE" id="PS51012"/>
    </source>
</evidence>
<dbReference type="PANTHER" id="PTHR43229:SF2">
    <property type="entry name" value="NODULATION PROTEIN J"/>
    <property type="match status" value="1"/>
</dbReference>
<feature type="transmembrane region" description="Helical" evidence="6">
    <location>
        <begin position="185"/>
        <end position="208"/>
    </location>
</feature>
<feature type="transmembrane region" description="Helical" evidence="6">
    <location>
        <begin position="157"/>
        <end position="179"/>
    </location>
</feature>
<evidence type="ECO:0000256" key="7">
    <source>
        <dbReference type="SAM" id="MobiDB-lite"/>
    </source>
</evidence>